<dbReference type="EMBL" id="AP025319">
    <property type="protein sequence ID" value="BDD12539.1"/>
    <property type="molecule type" value="Genomic_DNA"/>
</dbReference>
<keyword evidence="2" id="KW-0614">Plasmid</keyword>
<keyword evidence="3" id="KW-1185">Reference proteome</keyword>
<organism evidence="2 3">
    <name type="scientific">Fulvitalea axinellae</name>
    <dbReference type="NCBI Taxonomy" id="1182444"/>
    <lineage>
        <taxon>Bacteria</taxon>
        <taxon>Pseudomonadati</taxon>
        <taxon>Bacteroidota</taxon>
        <taxon>Cytophagia</taxon>
        <taxon>Cytophagales</taxon>
        <taxon>Persicobacteraceae</taxon>
        <taxon>Fulvitalea</taxon>
    </lineage>
</organism>
<feature type="compositionally biased region" description="Low complexity" evidence="1">
    <location>
        <begin position="197"/>
        <end position="207"/>
    </location>
</feature>
<dbReference type="AlphaFoldDB" id="A0AAU9CKD2"/>
<name>A0AAU9CKD2_9BACT</name>
<geneLocation type="plasmid" evidence="2 3">
    <name>pFA5</name>
</geneLocation>
<evidence type="ECO:0000313" key="3">
    <source>
        <dbReference type="Proteomes" id="UP001348817"/>
    </source>
</evidence>
<protein>
    <submittedName>
        <fullName evidence="2">Uncharacterized protein</fullName>
    </submittedName>
</protein>
<feature type="compositionally biased region" description="Pro residues" evidence="1">
    <location>
        <begin position="115"/>
        <end position="129"/>
    </location>
</feature>
<feature type="compositionally biased region" description="Basic and acidic residues" evidence="1">
    <location>
        <begin position="99"/>
        <end position="113"/>
    </location>
</feature>
<feature type="region of interest" description="Disordered" evidence="1">
    <location>
        <begin position="1"/>
        <end position="136"/>
    </location>
</feature>
<dbReference type="RefSeq" id="WP_338395858.1">
    <property type="nucleotide sequence ID" value="NZ_AP025319.1"/>
</dbReference>
<evidence type="ECO:0000313" key="2">
    <source>
        <dbReference type="EMBL" id="BDD12539.1"/>
    </source>
</evidence>
<reference evidence="2 3" key="1">
    <citation type="submission" date="2021-12" db="EMBL/GenBank/DDBJ databases">
        <title>Genome sequencing of bacteria with rrn-lacking chromosome and rrn-plasmid.</title>
        <authorList>
            <person name="Anda M."/>
            <person name="Iwasaki W."/>
        </authorList>
    </citation>
    <scope>NUCLEOTIDE SEQUENCE [LARGE SCALE GENOMIC DNA]</scope>
    <source>
        <strain evidence="2 3">DSM 100852</strain>
        <plasmid evidence="2 3">pFA5</plasmid>
    </source>
</reference>
<sequence length="498" mass="56371">MFRHQRGKATKTHNKAGANGRSMPAQAMLRRKKKDDEEEDVSHFTSVDIDDECVDIVPEAAPEYQPTPPSLGATGTSTTPNSATATGGKKYSPPPAYESHTEFTESYRNREENQPPSPVPFLPEVPPRPGYGDHSEFTATYRQRHGAIPGITPPMPATSEGLSIPTTQAGNEASGFSFPVLSSLMSLLPSRKKTVVTPRPRAEATPAPLNPTWSLPRTKGDEFSTLNERLQKHKASLASEADKYLVPFEGEEEPSALDRKIVKRYFEGPQEERGEYLEYVLFFRKRAFHFIQHLGLAHAVEGLNIYDLTNFYEQTLQELQGEYASEFTKQPGLTPFNLYHLVLDFAKKRSTCTAGLFNNAYLRGLCHVAYSDFAKSRQAEGGDEKFGPVEINNPEYLDMVMRFDPDGVTKDFLRNECLSEERETGHPTDYVRVYKDIYFETIRDMREREILKIPFSDAFSEIMFSIQSKLHISYKNLFNHKMVKGLALRIFFELSEAH</sequence>
<gene>
    <name evidence="2" type="ORF">FUAX_49710</name>
</gene>
<proteinExistence type="predicted"/>
<evidence type="ECO:0000256" key="1">
    <source>
        <dbReference type="SAM" id="MobiDB-lite"/>
    </source>
</evidence>
<feature type="compositionally biased region" description="Basic residues" evidence="1">
    <location>
        <begin position="1"/>
        <end position="14"/>
    </location>
</feature>
<dbReference type="KEGG" id="fax:FUAX_49710"/>
<dbReference type="Proteomes" id="UP001348817">
    <property type="component" value="Plasmid pFA5"/>
</dbReference>
<feature type="compositionally biased region" description="Polar residues" evidence="1">
    <location>
        <begin position="73"/>
        <end position="85"/>
    </location>
</feature>
<accession>A0AAU9CKD2</accession>
<feature type="region of interest" description="Disordered" evidence="1">
    <location>
        <begin position="195"/>
        <end position="217"/>
    </location>
</feature>